<keyword evidence="15" id="KW-0574">Periplasm</keyword>
<dbReference type="AlphaFoldDB" id="A0A4R7NNE0"/>
<dbReference type="GO" id="GO:0033212">
    <property type="term" value="P:iron import into cell"/>
    <property type="evidence" value="ECO:0007669"/>
    <property type="project" value="InterPro"/>
</dbReference>
<dbReference type="NCBIfam" id="TIGR01413">
    <property type="entry name" value="Dyp_perox_fam"/>
    <property type="match status" value="1"/>
</dbReference>
<name>A0A4R7NNE0_9GAMM</name>
<organism evidence="19 20">
    <name type="scientific">Chromohalobacter marismortui</name>
    <dbReference type="NCBI Taxonomy" id="42055"/>
    <lineage>
        <taxon>Bacteria</taxon>
        <taxon>Pseudomonadati</taxon>
        <taxon>Pseudomonadota</taxon>
        <taxon>Gammaproteobacteria</taxon>
        <taxon>Oceanospirillales</taxon>
        <taxon>Halomonadaceae</taxon>
        <taxon>Chromohalobacter</taxon>
    </lineage>
</organism>
<keyword evidence="4 13" id="KW-0349">Heme</keyword>
<reference evidence="19 20" key="1">
    <citation type="submission" date="2019-03" db="EMBL/GenBank/DDBJ databases">
        <title>Genomic Encyclopedia of Type Strains, Phase IV (KMG-IV): sequencing the most valuable type-strain genomes for metagenomic binning, comparative biology and taxonomic classification.</title>
        <authorList>
            <person name="Goeker M."/>
        </authorList>
    </citation>
    <scope>NUCLEOTIDE SEQUENCE [LARGE SCALE GENOMIC DNA]</scope>
    <source>
        <strain evidence="19 20">DSM 6770</strain>
    </source>
</reference>
<evidence type="ECO:0000256" key="12">
    <source>
        <dbReference type="ARBA" id="ARBA00048856"/>
    </source>
</evidence>
<sequence length="438" mass="47582">MSDQSDNTSRCPFALDRRRFLQGLGAAGAAAGLSGSAWATSPPETDNAHDVTSAPISTTTQQSHPFHGRHQQGILTPRPATGMVVACDVLAWDRAGLERLLRTLTERIAFLTQGGTYPERDPSYPPADSGILGPTIAPDALTVTVSLGASLFDERFGLTSAKPKHLQRMTGFPNDALDPTRCHGDLSLQICANTHDTIIHALRDIIKHTPGLLMVRWKQEGTVPVVPPSHDTPTPSARNYLGFRDGTANPSTDDDDLMNALVWSGTDPGEPDWTHGGSYQVVRIIRNFVERWDRAPLGEQEAIFGRRKDSGAPLSGGSEYDAPDYANDADGKITPLDAHIRLANPRTPGFEKHRILRRPFNYSNGVEANGQLDMGLLFIVYQADLEAGFITVQNRLNGEPLEEYIKPVGGGYFFTLPGAVDDRDFLGRPLLKATATGI</sequence>
<feature type="signal peptide" evidence="15">
    <location>
        <begin position="1"/>
        <end position="39"/>
    </location>
</feature>
<evidence type="ECO:0000256" key="2">
    <source>
        <dbReference type="ARBA" id="ARBA00005365"/>
    </source>
</evidence>
<accession>A0A4R7NNE0</accession>
<evidence type="ECO:0000256" key="11">
    <source>
        <dbReference type="ARBA" id="ARBA00033775"/>
    </source>
</evidence>
<feature type="binding site" evidence="14">
    <location>
        <begin position="246"/>
        <end position="248"/>
    </location>
    <ligand>
        <name>protoporphyrin IX</name>
        <dbReference type="ChEBI" id="CHEBI:57306"/>
    </ligand>
</feature>
<evidence type="ECO:0000256" key="4">
    <source>
        <dbReference type="ARBA" id="ARBA00022617"/>
    </source>
</evidence>
<feature type="domain" description="Dyp-type peroxidase C-terminal" evidence="18">
    <location>
        <begin position="237"/>
        <end position="418"/>
    </location>
</feature>
<dbReference type="Pfam" id="PF04261">
    <property type="entry name" value="Dyp_perox_N"/>
    <property type="match status" value="1"/>
</dbReference>
<dbReference type="GO" id="GO:0046872">
    <property type="term" value="F:metal ion binding"/>
    <property type="evidence" value="ECO:0007669"/>
    <property type="project" value="UniProtKB-KW"/>
</dbReference>
<evidence type="ECO:0000313" key="19">
    <source>
        <dbReference type="EMBL" id="TDU22188.1"/>
    </source>
</evidence>
<dbReference type="InterPro" id="IPR048328">
    <property type="entry name" value="Dyp_perox_C"/>
</dbReference>
<dbReference type="GO" id="GO:0004325">
    <property type="term" value="F:ferrochelatase activity"/>
    <property type="evidence" value="ECO:0007669"/>
    <property type="project" value="UniProtKB-EC"/>
</dbReference>
<keyword evidence="6 15" id="KW-0732">Signal</keyword>
<dbReference type="NCBIfam" id="TIGR01412">
    <property type="entry name" value="tat_substr_1"/>
    <property type="match status" value="1"/>
</dbReference>
<evidence type="ECO:0000256" key="8">
    <source>
        <dbReference type="ARBA" id="ARBA00023004"/>
    </source>
</evidence>
<evidence type="ECO:0000256" key="7">
    <source>
        <dbReference type="ARBA" id="ARBA00023002"/>
    </source>
</evidence>
<keyword evidence="3 15" id="KW-0575">Peroxidase</keyword>
<keyword evidence="7 15" id="KW-0560">Oxidoreductase</keyword>
<dbReference type="PROSITE" id="PS51318">
    <property type="entry name" value="TAT"/>
    <property type="match status" value="1"/>
</dbReference>
<evidence type="ECO:0000256" key="15">
    <source>
        <dbReference type="RuleBase" id="RU365017"/>
    </source>
</evidence>
<dbReference type="InterPro" id="IPR006314">
    <property type="entry name" value="Dyp_peroxidase"/>
</dbReference>
<evidence type="ECO:0000256" key="13">
    <source>
        <dbReference type="PIRSR" id="PIRSR606313-1"/>
    </source>
</evidence>
<dbReference type="InterPro" id="IPR006313">
    <property type="entry name" value="EfeB/EfeN"/>
</dbReference>
<gene>
    <name evidence="19" type="ORF">C8E00_104369</name>
</gene>
<dbReference type="InterPro" id="IPR048327">
    <property type="entry name" value="Dyp_perox_N"/>
</dbReference>
<comment type="catalytic activity">
    <reaction evidence="12">
        <text>heme b + 2 H(+) = protoporphyrin IX + Fe(2+)</text>
        <dbReference type="Rhea" id="RHEA:22584"/>
        <dbReference type="ChEBI" id="CHEBI:15378"/>
        <dbReference type="ChEBI" id="CHEBI:29033"/>
        <dbReference type="ChEBI" id="CHEBI:57306"/>
        <dbReference type="ChEBI" id="CHEBI:60344"/>
        <dbReference type="EC" id="4.98.1.1"/>
    </reaction>
    <physiologicalReaction direction="left-to-right" evidence="12">
        <dbReference type="Rhea" id="RHEA:22585"/>
    </physiologicalReaction>
</comment>
<dbReference type="Pfam" id="PF20628">
    <property type="entry name" value="Dyp_perox_C"/>
    <property type="match status" value="1"/>
</dbReference>
<feature type="domain" description="Dyp-type peroxidase N-terminal" evidence="17">
    <location>
        <begin position="71"/>
        <end position="221"/>
    </location>
</feature>
<dbReference type="EC" id="1.11.1.-" evidence="15"/>
<dbReference type="InterPro" id="IPR019546">
    <property type="entry name" value="TAT_signal_bac_arc"/>
</dbReference>
<feature type="region of interest" description="Disordered" evidence="16">
    <location>
        <begin position="34"/>
        <end position="75"/>
    </location>
</feature>
<dbReference type="GO" id="GO:0030313">
    <property type="term" value="C:cell envelope"/>
    <property type="evidence" value="ECO:0007669"/>
    <property type="project" value="UniProtKB-SubCell"/>
</dbReference>
<evidence type="ECO:0000256" key="10">
    <source>
        <dbReference type="ARBA" id="ARBA00033771"/>
    </source>
</evidence>
<keyword evidence="5 13" id="KW-0479">Metal-binding</keyword>
<protein>
    <recommendedName>
        <fullName evidence="10 15">Deferrochelatase</fullName>
        <ecNumber evidence="15">1.11.1.-</ecNumber>
    </recommendedName>
    <alternativeName>
        <fullName evidence="11 15">Peroxidase EfeB</fullName>
    </alternativeName>
</protein>
<comment type="caution">
    <text evidence="19">The sequence shown here is derived from an EMBL/GenBank/DDBJ whole genome shotgun (WGS) entry which is preliminary data.</text>
</comment>
<keyword evidence="8 13" id="KW-0408">Iron</keyword>
<evidence type="ECO:0000256" key="16">
    <source>
        <dbReference type="SAM" id="MobiDB-lite"/>
    </source>
</evidence>
<comment type="subcellular location">
    <subcellularLocation>
        <location evidence="1">Cell envelope</location>
    </subcellularLocation>
    <subcellularLocation>
        <location evidence="15">Periplasm</location>
    </subcellularLocation>
</comment>
<comment type="subunit">
    <text evidence="15">Homodimer. Part of a ferrous iron transporter composed of EfeU, EfeO and EfeB.</text>
</comment>
<dbReference type="RefSeq" id="WP_133697568.1">
    <property type="nucleotide sequence ID" value="NZ_SOBR01000004.1"/>
</dbReference>
<evidence type="ECO:0000256" key="3">
    <source>
        <dbReference type="ARBA" id="ARBA00022559"/>
    </source>
</evidence>
<dbReference type="PROSITE" id="PS51404">
    <property type="entry name" value="DYP_PEROXIDASE"/>
    <property type="match status" value="1"/>
</dbReference>
<feature type="binding site" evidence="13">
    <location>
        <begin position="344"/>
        <end position="346"/>
    </location>
    <ligand>
        <name>heme b</name>
        <dbReference type="ChEBI" id="CHEBI:60344"/>
    </ligand>
</feature>
<evidence type="ECO:0000256" key="6">
    <source>
        <dbReference type="ARBA" id="ARBA00022729"/>
    </source>
</evidence>
<evidence type="ECO:0000256" key="14">
    <source>
        <dbReference type="PIRSR" id="PIRSR606313-2"/>
    </source>
</evidence>
<dbReference type="GO" id="GO:0004601">
    <property type="term" value="F:peroxidase activity"/>
    <property type="evidence" value="ECO:0007669"/>
    <property type="project" value="UniProtKB-KW"/>
</dbReference>
<dbReference type="PANTHER" id="PTHR30521">
    <property type="entry name" value="DEFERROCHELATASE/PEROXIDASE"/>
    <property type="match status" value="1"/>
</dbReference>
<comment type="similarity">
    <text evidence="2">Belongs to the DyP-type peroxidase family. EfeB subfamily.</text>
</comment>
<feature type="chain" id="PRO_5021007946" description="Deferrochelatase" evidence="15">
    <location>
        <begin position="40"/>
        <end position="438"/>
    </location>
</feature>
<feature type="compositionally biased region" description="Polar residues" evidence="16">
    <location>
        <begin position="54"/>
        <end position="64"/>
    </location>
</feature>
<dbReference type="EMBL" id="SOBR01000004">
    <property type="protein sequence ID" value="TDU22188.1"/>
    <property type="molecule type" value="Genomic_DNA"/>
</dbReference>
<keyword evidence="20" id="KW-1185">Reference proteome</keyword>
<keyword evidence="9" id="KW-0456">Lyase</keyword>
<dbReference type="GO" id="GO:0020037">
    <property type="term" value="F:heme binding"/>
    <property type="evidence" value="ECO:0007669"/>
    <property type="project" value="InterPro"/>
</dbReference>
<comment type="function">
    <text evidence="15">Involved in the recovery of exogenous heme iron. Extracts iron from heme while preserving the protoporphyrin ring intact.</text>
</comment>
<feature type="binding site" evidence="13">
    <location>
        <position position="357"/>
    </location>
    <ligand>
        <name>heme b</name>
        <dbReference type="ChEBI" id="CHEBI:60344"/>
    </ligand>
</feature>
<dbReference type="PANTHER" id="PTHR30521:SF4">
    <property type="entry name" value="DEFERROCHELATASE"/>
    <property type="match status" value="1"/>
</dbReference>
<dbReference type="Proteomes" id="UP000295380">
    <property type="component" value="Unassembled WGS sequence"/>
</dbReference>
<dbReference type="InterPro" id="IPR011008">
    <property type="entry name" value="Dimeric_a/b-barrel"/>
</dbReference>
<proteinExistence type="inferred from homology"/>
<evidence type="ECO:0000313" key="20">
    <source>
        <dbReference type="Proteomes" id="UP000295380"/>
    </source>
</evidence>
<dbReference type="GO" id="GO:0005829">
    <property type="term" value="C:cytosol"/>
    <property type="evidence" value="ECO:0007669"/>
    <property type="project" value="TreeGrafter"/>
</dbReference>
<dbReference type="NCBIfam" id="TIGR01409">
    <property type="entry name" value="TAT_signal_seq"/>
    <property type="match status" value="1"/>
</dbReference>
<evidence type="ECO:0000256" key="9">
    <source>
        <dbReference type="ARBA" id="ARBA00023239"/>
    </source>
</evidence>
<evidence type="ECO:0000259" key="18">
    <source>
        <dbReference type="Pfam" id="PF20628"/>
    </source>
</evidence>
<feature type="binding site" evidence="13">
    <location>
        <begin position="246"/>
        <end position="248"/>
    </location>
    <ligand>
        <name>heme b</name>
        <dbReference type="ChEBI" id="CHEBI:60344"/>
    </ligand>
</feature>
<dbReference type="GO" id="GO:0042597">
    <property type="term" value="C:periplasmic space"/>
    <property type="evidence" value="ECO:0007669"/>
    <property type="project" value="UniProtKB-SubCell"/>
</dbReference>
<feature type="binding site" evidence="14">
    <location>
        <position position="306"/>
    </location>
    <ligand>
        <name>protoporphyrin IX</name>
        <dbReference type="ChEBI" id="CHEBI:57306"/>
    </ligand>
</feature>
<dbReference type="InterPro" id="IPR006311">
    <property type="entry name" value="TAT_signal"/>
</dbReference>
<dbReference type="SUPFAM" id="SSF54909">
    <property type="entry name" value="Dimeric alpha+beta barrel"/>
    <property type="match status" value="1"/>
</dbReference>
<evidence type="ECO:0000256" key="5">
    <source>
        <dbReference type="ARBA" id="ARBA00022723"/>
    </source>
</evidence>
<evidence type="ECO:0000256" key="1">
    <source>
        <dbReference type="ARBA" id="ARBA00004196"/>
    </source>
</evidence>
<comment type="cofactor">
    <cofactor evidence="13 15">
        <name>heme b</name>
        <dbReference type="ChEBI" id="CHEBI:60344"/>
    </cofactor>
    <text evidence="13 15">Binds 1 heme b (iron(II)-protoporphyrin IX) group non-covalently per subunit.</text>
</comment>
<dbReference type="OrthoDB" id="9781066at2"/>
<evidence type="ECO:0000259" key="17">
    <source>
        <dbReference type="Pfam" id="PF04261"/>
    </source>
</evidence>
<feature type="binding site" evidence="13">
    <location>
        <position position="339"/>
    </location>
    <ligand>
        <name>heme b</name>
        <dbReference type="ChEBI" id="CHEBI:60344"/>
    </ligand>
</feature>